<organism evidence="1 2">
    <name type="scientific">Fragilariopsis cylindrus CCMP1102</name>
    <dbReference type="NCBI Taxonomy" id="635003"/>
    <lineage>
        <taxon>Eukaryota</taxon>
        <taxon>Sar</taxon>
        <taxon>Stramenopiles</taxon>
        <taxon>Ochrophyta</taxon>
        <taxon>Bacillariophyta</taxon>
        <taxon>Bacillariophyceae</taxon>
        <taxon>Bacillariophycidae</taxon>
        <taxon>Bacillariales</taxon>
        <taxon>Bacillariaceae</taxon>
        <taxon>Fragilariopsis</taxon>
    </lineage>
</organism>
<sequence length="226" mass="26120">MTDKIDSQEHHESVDTKYLQVLIQLRKLGLLKKEDIKSYGLLSKLCDQKYFAEKRIRFLVEWDPSTLLHPEQRDELLPLHYAIGGCPSPAMQRLQFVFEYGIHYFPKKKGISLLFKKNNHGRYTPFQYACKRFGEEQVIKMIEDTFIRYYSSSDDTPPLNVVDALMTAAIDEGIHLDCVYFLLRRQPDILQKLLSSASNSTTAKATVDIVVFTSNGNGINPKKRKR</sequence>
<dbReference type="AlphaFoldDB" id="A0A1E7ENJ4"/>
<dbReference type="KEGG" id="fcy:FRACYDRAFT_229549"/>
<keyword evidence="2" id="KW-1185">Reference proteome</keyword>
<evidence type="ECO:0000313" key="2">
    <source>
        <dbReference type="Proteomes" id="UP000095751"/>
    </source>
</evidence>
<evidence type="ECO:0000313" key="1">
    <source>
        <dbReference type="EMBL" id="OEU07386.1"/>
    </source>
</evidence>
<reference evidence="1 2" key="1">
    <citation type="submission" date="2016-09" db="EMBL/GenBank/DDBJ databases">
        <title>Extensive genetic diversity and differential bi-allelic expression allows diatom success in the polar Southern Ocean.</title>
        <authorList>
            <consortium name="DOE Joint Genome Institute"/>
            <person name="Mock T."/>
            <person name="Otillar R.P."/>
            <person name="Strauss J."/>
            <person name="Dupont C."/>
            <person name="Frickenhaus S."/>
            <person name="Maumus F."/>
            <person name="Mcmullan M."/>
            <person name="Sanges R."/>
            <person name="Schmutz J."/>
            <person name="Toseland A."/>
            <person name="Valas R."/>
            <person name="Veluchamy A."/>
            <person name="Ward B.J."/>
            <person name="Allen A."/>
            <person name="Barry K."/>
            <person name="Falciatore A."/>
            <person name="Ferrante M."/>
            <person name="Fortunato A.E."/>
            <person name="Gloeckner G."/>
            <person name="Gruber A."/>
            <person name="Hipkin R."/>
            <person name="Janech M."/>
            <person name="Kroth P."/>
            <person name="Leese F."/>
            <person name="Lindquist E."/>
            <person name="Lyon B.R."/>
            <person name="Martin J."/>
            <person name="Mayer C."/>
            <person name="Parker M."/>
            <person name="Quesneville H."/>
            <person name="Raymond J."/>
            <person name="Uhlig C."/>
            <person name="Valentin K.U."/>
            <person name="Worden A.Z."/>
            <person name="Armbrust E.V."/>
            <person name="Bowler C."/>
            <person name="Green B."/>
            <person name="Moulton V."/>
            <person name="Van Oosterhout C."/>
            <person name="Grigoriev I."/>
        </authorList>
    </citation>
    <scope>NUCLEOTIDE SEQUENCE [LARGE SCALE GENOMIC DNA]</scope>
    <source>
        <strain evidence="1 2">CCMP1102</strain>
    </source>
</reference>
<dbReference type="EMBL" id="KV784386">
    <property type="protein sequence ID" value="OEU07386.1"/>
    <property type="molecule type" value="Genomic_DNA"/>
</dbReference>
<proteinExistence type="predicted"/>
<protein>
    <submittedName>
        <fullName evidence="1">Uncharacterized protein</fullName>
    </submittedName>
</protein>
<gene>
    <name evidence="1" type="ORF">FRACYDRAFT_229549</name>
</gene>
<name>A0A1E7ENJ4_9STRA</name>
<dbReference type="Proteomes" id="UP000095751">
    <property type="component" value="Unassembled WGS sequence"/>
</dbReference>
<dbReference type="InParanoid" id="A0A1E7ENJ4"/>
<accession>A0A1E7ENJ4</accession>